<organism evidence="6 7">
    <name type="scientific">Trapa natans</name>
    <name type="common">Water chestnut</name>
    <dbReference type="NCBI Taxonomy" id="22666"/>
    <lineage>
        <taxon>Eukaryota</taxon>
        <taxon>Viridiplantae</taxon>
        <taxon>Streptophyta</taxon>
        <taxon>Embryophyta</taxon>
        <taxon>Tracheophyta</taxon>
        <taxon>Spermatophyta</taxon>
        <taxon>Magnoliopsida</taxon>
        <taxon>eudicotyledons</taxon>
        <taxon>Gunneridae</taxon>
        <taxon>Pentapetalae</taxon>
        <taxon>rosids</taxon>
        <taxon>malvids</taxon>
        <taxon>Myrtales</taxon>
        <taxon>Lythraceae</taxon>
        <taxon>Trapa</taxon>
    </lineage>
</organism>
<feature type="coiled-coil region" evidence="4">
    <location>
        <begin position="144"/>
        <end position="178"/>
    </location>
</feature>
<dbReference type="PANTHER" id="PTHR22952">
    <property type="entry name" value="CAMP-RESPONSE ELEMENT BINDING PROTEIN-RELATED"/>
    <property type="match status" value="1"/>
</dbReference>
<keyword evidence="2" id="KW-0238">DNA-binding</keyword>
<dbReference type="SMART" id="SM00338">
    <property type="entry name" value="BRLZ"/>
    <property type="match status" value="1"/>
</dbReference>
<evidence type="ECO:0000256" key="3">
    <source>
        <dbReference type="ARBA" id="ARBA00023242"/>
    </source>
</evidence>
<feature type="domain" description="BZIP" evidence="5">
    <location>
        <begin position="126"/>
        <end position="175"/>
    </location>
</feature>
<proteinExistence type="predicted"/>
<sequence>MEELCKGIGPSFLHHPGDPSAAAAAGREGVMFQDFLGSPLPNTILGRQVGSSLSSSPALINNPQPATVLSLNSGVEFHFLETFSPLRSSSVSSSFDCRPFEALTSSSPALSCFAPKKRSNDVPESSDQRYKRMIKNRESAARSRARKQAYTNELELEIAQLTEENAKLKKQQEQMIMAAAQLPKKHGLHRPSSTAPF</sequence>
<dbReference type="InterPro" id="IPR043452">
    <property type="entry name" value="BZIP46-like"/>
</dbReference>
<dbReference type="GO" id="GO:0003700">
    <property type="term" value="F:DNA-binding transcription factor activity"/>
    <property type="evidence" value="ECO:0007669"/>
    <property type="project" value="InterPro"/>
</dbReference>
<evidence type="ECO:0000313" key="7">
    <source>
        <dbReference type="Proteomes" id="UP001346149"/>
    </source>
</evidence>
<dbReference type="SUPFAM" id="SSF57959">
    <property type="entry name" value="Leucine zipper domain"/>
    <property type="match status" value="1"/>
</dbReference>
<evidence type="ECO:0000259" key="5">
    <source>
        <dbReference type="PROSITE" id="PS50217"/>
    </source>
</evidence>
<evidence type="ECO:0000256" key="4">
    <source>
        <dbReference type="SAM" id="Coils"/>
    </source>
</evidence>
<evidence type="ECO:0000313" key="6">
    <source>
        <dbReference type="EMBL" id="KAK4765460.1"/>
    </source>
</evidence>
<dbReference type="EMBL" id="JAXQNO010000023">
    <property type="protein sequence ID" value="KAK4765460.1"/>
    <property type="molecule type" value="Genomic_DNA"/>
</dbReference>
<dbReference type="PROSITE" id="PS50217">
    <property type="entry name" value="BZIP"/>
    <property type="match status" value="1"/>
</dbReference>
<dbReference type="PANTHER" id="PTHR22952:SF433">
    <property type="entry name" value="PROTEIN FD"/>
    <property type="match status" value="1"/>
</dbReference>
<name>A0AAN7KLT6_TRANT</name>
<protein>
    <recommendedName>
        <fullName evidence="5">BZIP domain-containing protein</fullName>
    </recommendedName>
</protein>
<dbReference type="Proteomes" id="UP001346149">
    <property type="component" value="Unassembled WGS sequence"/>
</dbReference>
<gene>
    <name evidence="6" type="ORF">SAY86_026550</name>
</gene>
<comment type="caution">
    <text evidence="6">The sequence shown here is derived from an EMBL/GenBank/DDBJ whole genome shotgun (WGS) entry which is preliminary data.</text>
</comment>
<accession>A0AAN7KLT6</accession>
<evidence type="ECO:0000256" key="1">
    <source>
        <dbReference type="ARBA" id="ARBA00004123"/>
    </source>
</evidence>
<keyword evidence="3" id="KW-0539">Nucleus</keyword>
<dbReference type="PROSITE" id="PS00036">
    <property type="entry name" value="BZIP_BASIC"/>
    <property type="match status" value="1"/>
</dbReference>
<dbReference type="AlphaFoldDB" id="A0AAN7KLT6"/>
<comment type="subcellular location">
    <subcellularLocation>
        <location evidence="1">Nucleus</location>
    </subcellularLocation>
</comment>
<dbReference type="CDD" id="cd14707">
    <property type="entry name" value="bZIP_plant_BZIP46"/>
    <property type="match status" value="1"/>
</dbReference>
<reference evidence="6 7" key="1">
    <citation type="journal article" date="2023" name="Hortic Res">
        <title>Pangenome of water caltrop reveals structural variations and asymmetric subgenome divergence after allopolyploidization.</title>
        <authorList>
            <person name="Zhang X."/>
            <person name="Chen Y."/>
            <person name="Wang L."/>
            <person name="Yuan Y."/>
            <person name="Fang M."/>
            <person name="Shi L."/>
            <person name="Lu R."/>
            <person name="Comes H.P."/>
            <person name="Ma Y."/>
            <person name="Chen Y."/>
            <person name="Huang G."/>
            <person name="Zhou Y."/>
            <person name="Zheng Z."/>
            <person name="Qiu Y."/>
        </authorList>
    </citation>
    <scope>NUCLEOTIDE SEQUENCE [LARGE SCALE GENOMIC DNA]</scope>
    <source>
        <strain evidence="6">F231</strain>
    </source>
</reference>
<dbReference type="InterPro" id="IPR004827">
    <property type="entry name" value="bZIP"/>
</dbReference>
<keyword evidence="7" id="KW-1185">Reference proteome</keyword>
<dbReference type="FunFam" id="1.20.5.170:FF:000036">
    <property type="entry name" value="ABSCISIC ACID-INSENSITIVE 5-like protein 2"/>
    <property type="match status" value="1"/>
</dbReference>
<evidence type="ECO:0000256" key="2">
    <source>
        <dbReference type="ARBA" id="ARBA00023125"/>
    </source>
</evidence>
<keyword evidence="4" id="KW-0175">Coiled coil</keyword>
<dbReference type="InterPro" id="IPR046347">
    <property type="entry name" value="bZIP_sf"/>
</dbReference>
<dbReference type="GO" id="GO:0005634">
    <property type="term" value="C:nucleus"/>
    <property type="evidence" value="ECO:0007669"/>
    <property type="project" value="UniProtKB-SubCell"/>
</dbReference>
<dbReference type="Pfam" id="PF00170">
    <property type="entry name" value="bZIP_1"/>
    <property type="match status" value="1"/>
</dbReference>
<dbReference type="Gene3D" id="1.20.5.170">
    <property type="match status" value="1"/>
</dbReference>
<dbReference type="GO" id="GO:0045893">
    <property type="term" value="P:positive regulation of DNA-templated transcription"/>
    <property type="evidence" value="ECO:0007669"/>
    <property type="project" value="InterPro"/>
</dbReference>
<dbReference type="GO" id="GO:0003677">
    <property type="term" value="F:DNA binding"/>
    <property type="evidence" value="ECO:0007669"/>
    <property type="project" value="UniProtKB-KW"/>
</dbReference>